<keyword evidence="2" id="KW-0067">ATP-binding</keyword>
<evidence type="ECO:0000256" key="2">
    <source>
        <dbReference type="PROSITE-ProRule" id="PRU00409"/>
    </source>
</evidence>
<sequence length="602" mass="62909">MVSQLREIGAGGAICFASGFSEAFAEDETSADLQSSLLDSAGDMPIIGPNCYGYINYLDRVALWPDQHGGQPVDSGVAIITQSSNIAINLTMQRRGVPIAYVVTAGNQAQISLSTIGEHLLSDPRVTALGLHIEGIIDLPEFQQLAATAKALGKAIVALKVGKSERAQSATISHTASLAGSDASARALFTRLGIAQVDSLPQMLEALKILHCVGSLASNSIVSMSCSGGEASLVADCALAYDVTFPSLNETQKTNLSNALGPMVALSNPLDYHTYIWGNASEMTATFRAMLEPHIGLGLLVLDVPRADICDQSAWIDGMRCVIDARDQTNVPMAILATLPENMPEDLARILIDNKIIPLLGIDDALAAISAVSKLGQLEGNGQPVLAGKAPTKTQTLAENLSKQLLNDFGVSVPKSTSSAHINALAAMAQNIGFPVALKGQGVAHKTEAGAVVLNLTDGSAVETAAKSMLCDDFLIEEMIIDSIAELLIGVTLDPAHGYCMTIAAGGVLSELLTDSATITLPTRSQDIAAAISQLKINKVLSGYRGKPAANQQAIIDAALSLQNYVIANAGRVTEIEINPLICTPTRAIAADALIILGEKDD</sequence>
<feature type="domain" description="ATP-grasp" evidence="3">
    <location>
        <begin position="403"/>
        <end position="439"/>
    </location>
</feature>
<comment type="caution">
    <text evidence="4">The sequence shown here is derived from an EMBL/GenBank/DDBJ whole genome shotgun (WGS) entry which is preliminary data.</text>
</comment>
<accession>A0ABQ3CZM1</accession>
<dbReference type="SUPFAM" id="SSF56059">
    <property type="entry name" value="Glutathione synthetase ATP-binding domain-like"/>
    <property type="match status" value="1"/>
</dbReference>
<organism evidence="4 5">
    <name type="scientific">Paramylibacter ulvae</name>
    <dbReference type="NCBI Taxonomy" id="1651968"/>
    <lineage>
        <taxon>Bacteria</taxon>
        <taxon>Pseudomonadati</taxon>
        <taxon>Pseudomonadota</taxon>
        <taxon>Alphaproteobacteria</taxon>
        <taxon>Rhodobacterales</taxon>
        <taxon>Paracoccaceae</taxon>
        <taxon>Paramylibacter</taxon>
    </lineage>
</organism>
<dbReference type="Gene3D" id="3.40.50.261">
    <property type="entry name" value="Succinyl-CoA synthetase domains"/>
    <property type="match status" value="2"/>
</dbReference>
<dbReference type="PROSITE" id="PS50975">
    <property type="entry name" value="ATP_GRASP"/>
    <property type="match status" value="1"/>
</dbReference>
<dbReference type="Pfam" id="PF13549">
    <property type="entry name" value="ATP-grasp_5"/>
    <property type="match status" value="1"/>
</dbReference>
<name>A0ABQ3CZM1_9RHOB</name>
<dbReference type="Proteomes" id="UP000634455">
    <property type="component" value="Unassembled WGS sequence"/>
</dbReference>
<keyword evidence="1" id="KW-0816">Tricarboxylic acid cycle</keyword>
<evidence type="ECO:0000256" key="1">
    <source>
        <dbReference type="ARBA" id="ARBA00022532"/>
    </source>
</evidence>
<reference evidence="5" key="1">
    <citation type="journal article" date="2019" name="Int. J. Syst. Evol. Microbiol.">
        <title>The Global Catalogue of Microorganisms (GCM) 10K type strain sequencing project: providing services to taxonomists for standard genome sequencing and annotation.</title>
        <authorList>
            <consortium name="The Broad Institute Genomics Platform"/>
            <consortium name="The Broad Institute Genome Sequencing Center for Infectious Disease"/>
            <person name="Wu L."/>
            <person name="Ma J."/>
        </authorList>
    </citation>
    <scope>NUCLEOTIDE SEQUENCE [LARGE SCALE GENOMIC DNA]</scope>
    <source>
        <strain evidence="5">KCTC 32465</strain>
    </source>
</reference>
<dbReference type="InterPro" id="IPR013815">
    <property type="entry name" value="ATP_grasp_subdomain_1"/>
</dbReference>
<protein>
    <submittedName>
        <fullName evidence="4">Acyl-CoA synthetase</fullName>
    </submittedName>
</protein>
<dbReference type="InterPro" id="IPR011761">
    <property type="entry name" value="ATP-grasp"/>
</dbReference>
<evidence type="ECO:0000313" key="4">
    <source>
        <dbReference type="EMBL" id="GHA50542.1"/>
    </source>
</evidence>
<dbReference type="InterPro" id="IPR032875">
    <property type="entry name" value="Succ_CoA_lig_flav_dom"/>
</dbReference>
<dbReference type="Pfam" id="PF13607">
    <property type="entry name" value="Succ_CoA_lig"/>
    <property type="match status" value="1"/>
</dbReference>
<keyword evidence="2" id="KW-0547">Nucleotide-binding</keyword>
<proteinExistence type="predicted"/>
<gene>
    <name evidence="4" type="ORF">GCM10008927_14560</name>
</gene>
<dbReference type="Gene3D" id="3.30.470.20">
    <property type="entry name" value="ATP-grasp fold, B domain"/>
    <property type="match status" value="1"/>
</dbReference>
<dbReference type="PANTHER" id="PTHR42793">
    <property type="entry name" value="COA BINDING DOMAIN CONTAINING PROTEIN"/>
    <property type="match status" value="1"/>
</dbReference>
<dbReference type="EMBL" id="BMZF01000003">
    <property type="protein sequence ID" value="GHA50542.1"/>
    <property type="molecule type" value="Genomic_DNA"/>
</dbReference>
<dbReference type="PANTHER" id="PTHR42793:SF4">
    <property type="entry name" value="BLL6376 PROTEIN"/>
    <property type="match status" value="1"/>
</dbReference>
<dbReference type="Gene3D" id="3.30.1490.20">
    <property type="entry name" value="ATP-grasp fold, A domain"/>
    <property type="match status" value="1"/>
</dbReference>
<dbReference type="InterPro" id="IPR016102">
    <property type="entry name" value="Succinyl-CoA_synth-like"/>
</dbReference>
<dbReference type="SUPFAM" id="SSF52210">
    <property type="entry name" value="Succinyl-CoA synthetase domains"/>
    <property type="match status" value="2"/>
</dbReference>
<keyword evidence="5" id="KW-1185">Reference proteome</keyword>
<evidence type="ECO:0000313" key="5">
    <source>
        <dbReference type="Proteomes" id="UP000634455"/>
    </source>
</evidence>
<evidence type="ECO:0000259" key="3">
    <source>
        <dbReference type="PROSITE" id="PS50975"/>
    </source>
</evidence>